<protein>
    <submittedName>
        <fullName evidence="2">Uncharacterized protein</fullName>
    </submittedName>
</protein>
<proteinExistence type="predicted"/>
<gene>
    <name evidence="2" type="ORF">DV515_00000222</name>
</gene>
<reference evidence="2 3" key="1">
    <citation type="journal article" date="2018" name="Proc. R. Soc. B">
        <title>A non-coding region near Follistatin controls head colour polymorphism in the Gouldian finch.</title>
        <authorList>
            <person name="Toomey M.B."/>
            <person name="Marques C.I."/>
            <person name="Andrade P."/>
            <person name="Araujo P.M."/>
            <person name="Sabatino S."/>
            <person name="Gazda M.A."/>
            <person name="Afonso S."/>
            <person name="Lopes R.J."/>
            <person name="Corbo J.C."/>
            <person name="Carneiro M."/>
        </authorList>
    </citation>
    <scope>NUCLEOTIDE SEQUENCE [LARGE SCALE GENOMIC DNA]</scope>
    <source>
        <strain evidence="2">Red01</strain>
        <tissue evidence="2">Muscle</tissue>
    </source>
</reference>
<name>A0A3L8T1J8_CHLGU</name>
<feature type="compositionally biased region" description="Basic and acidic residues" evidence="1">
    <location>
        <begin position="854"/>
        <end position="867"/>
    </location>
</feature>
<organism evidence="2 3">
    <name type="scientific">Chloebia gouldiae</name>
    <name type="common">Gouldian finch</name>
    <name type="synonym">Erythrura gouldiae</name>
    <dbReference type="NCBI Taxonomy" id="44316"/>
    <lineage>
        <taxon>Eukaryota</taxon>
        <taxon>Metazoa</taxon>
        <taxon>Chordata</taxon>
        <taxon>Craniata</taxon>
        <taxon>Vertebrata</taxon>
        <taxon>Euteleostomi</taxon>
        <taxon>Archelosauria</taxon>
        <taxon>Archosauria</taxon>
        <taxon>Dinosauria</taxon>
        <taxon>Saurischia</taxon>
        <taxon>Theropoda</taxon>
        <taxon>Coelurosauria</taxon>
        <taxon>Aves</taxon>
        <taxon>Neognathae</taxon>
        <taxon>Neoaves</taxon>
        <taxon>Telluraves</taxon>
        <taxon>Australaves</taxon>
        <taxon>Passeriformes</taxon>
        <taxon>Passeroidea</taxon>
        <taxon>Passeridae</taxon>
        <taxon>Chloebia</taxon>
    </lineage>
</organism>
<accession>A0A3L8T1J8</accession>
<evidence type="ECO:0000313" key="3">
    <source>
        <dbReference type="Proteomes" id="UP000276834"/>
    </source>
</evidence>
<evidence type="ECO:0000256" key="1">
    <source>
        <dbReference type="SAM" id="MobiDB-lite"/>
    </source>
</evidence>
<dbReference type="Proteomes" id="UP000276834">
    <property type="component" value="Unassembled WGS sequence"/>
</dbReference>
<feature type="region of interest" description="Disordered" evidence="1">
    <location>
        <begin position="854"/>
        <end position="874"/>
    </location>
</feature>
<comment type="caution">
    <text evidence="2">The sequence shown here is derived from an EMBL/GenBank/DDBJ whole genome shotgun (WGS) entry which is preliminary data.</text>
</comment>
<dbReference type="EMBL" id="QUSF01000001">
    <property type="protein sequence ID" value="RLW13330.1"/>
    <property type="molecule type" value="Genomic_DNA"/>
</dbReference>
<keyword evidence="3" id="KW-1185">Reference proteome</keyword>
<evidence type="ECO:0000313" key="2">
    <source>
        <dbReference type="EMBL" id="RLW13330.1"/>
    </source>
</evidence>
<dbReference type="AlphaFoldDB" id="A0A3L8T1J8"/>
<sequence length="922" mass="102593">MHQLMHDNHCGACFREKLPAFLNITGTVCKIQYNDTIHPGCAIYRFHSMLHPYGMKAVLQQSCSADPGETNSPFLVTPTPLPQTKYQKIFSKDGQRMPLGSAKSVRRTAGTCEPQHSETQSSVIYISLPQKATMQGIKFPSGFSDTSIFGNTHKVLRTYIAKEGSPIFLLHEKMYRVKAIALGTGTSFPNYRVALQTMHKDTNMLFKNNAITIKAVLSISSIKNLDAVALVASTETWKKVYDIKPEPSLKQSREKSRRKEDLHNFRLEYKSLLGYYRRMQFDKLPSFFTAKQNVIEHLRNNENIKNLKIMGVLTEKCVNTRTRINNPMVWSPQYNQRYYTELNTVVTSTSRSLQTALRVIKVKLAAPFLQQQGGSLIISFNRKGRADPVVVPGSPTTQQFLGKSTGMRQARGQAGKSGQKVMNFKFTVLKEKSNAWSSVPPEISKGLTEPLRFWTMLGKVWIHIPPAGTLGGILPPLLSPSPKRRTSIHHLPPDLLVTEFTPRLAYSDYSAICLAALKDPGIASTMSLKAAPAPTGRSGRLGEQKITDKEASILHKSFDNNISIIILMVLVSSTNRSLASISLLLMGPAEPIDMTLPCSVEWPPSAPGPVPVGIACMQPPQATWHRRSCSPMKPPMATEPQGLRRMFLIERGGGVWRGELTTFTPQYECIFLVPVNGDKSTFKIPHELASFIKANRQLVFSRSKGFIEAHTAIPFLHDRSLYASTQLCHDEGTLRSKCLSPEDMKHHLQRQYIRGNYLRSHSAIQDPIKYLTPKEEGDFHEQPLLADSSVNLAAEMQPRMQFGLELIRSCCFSAVTCCHPEASSCSAWNRACCGLAVLGCTSTVYPCLLRDHPRSKSESTENHHRDPGVQTALSDTDYTEAGLQERANCKRVSPQLSHPSTVDVTTPHLTSMASTQLLSSAL</sequence>